<feature type="DNA-binding region" description="H-T-H motif" evidence="5">
    <location>
        <begin position="29"/>
        <end position="48"/>
    </location>
</feature>
<dbReference type="RefSeq" id="WP_188694518.1">
    <property type="nucleotide sequence ID" value="NZ_BMLY01000004.1"/>
</dbReference>
<keyword evidence="8" id="KW-1185">Reference proteome</keyword>
<accession>A0ABQ2PMJ5</accession>
<evidence type="ECO:0000256" key="3">
    <source>
        <dbReference type="ARBA" id="ARBA00023125"/>
    </source>
</evidence>
<keyword evidence="4" id="KW-0804">Transcription</keyword>
<evidence type="ECO:0000256" key="4">
    <source>
        <dbReference type="ARBA" id="ARBA00023163"/>
    </source>
</evidence>
<evidence type="ECO:0000256" key="2">
    <source>
        <dbReference type="ARBA" id="ARBA00023015"/>
    </source>
</evidence>
<gene>
    <name evidence="7" type="ORF">GCM10010971_26440</name>
</gene>
<dbReference type="PROSITE" id="PS01081">
    <property type="entry name" value="HTH_TETR_1"/>
    <property type="match status" value="1"/>
</dbReference>
<feature type="domain" description="HTH tetR-type" evidence="6">
    <location>
        <begin position="6"/>
        <end position="66"/>
    </location>
</feature>
<dbReference type="PANTHER" id="PTHR43479:SF11">
    <property type="entry name" value="ACREF_ENVCD OPERON REPRESSOR-RELATED"/>
    <property type="match status" value="1"/>
</dbReference>
<dbReference type="Proteomes" id="UP000621859">
    <property type="component" value="Unassembled WGS sequence"/>
</dbReference>
<keyword evidence="3 5" id="KW-0238">DNA-binding</keyword>
<evidence type="ECO:0000256" key="1">
    <source>
        <dbReference type="ARBA" id="ARBA00022491"/>
    </source>
</evidence>
<evidence type="ECO:0000259" key="6">
    <source>
        <dbReference type="PROSITE" id="PS50977"/>
    </source>
</evidence>
<dbReference type="PROSITE" id="PS50977">
    <property type="entry name" value="HTH_TETR_2"/>
    <property type="match status" value="1"/>
</dbReference>
<keyword evidence="1" id="KW-0678">Repressor</keyword>
<evidence type="ECO:0000313" key="7">
    <source>
        <dbReference type="EMBL" id="GGP26825.1"/>
    </source>
</evidence>
<evidence type="ECO:0000313" key="8">
    <source>
        <dbReference type="Proteomes" id="UP000621859"/>
    </source>
</evidence>
<name>A0ABQ2PMJ5_9NEIS</name>
<organism evidence="7 8">
    <name type="scientific">Silvimonas amylolytica</name>
    <dbReference type="NCBI Taxonomy" id="449663"/>
    <lineage>
        <taxon>Bacteria</taxon>
        <taxon>Pseudomonadati</taxon>
        <taxon>Pseudomonadota</taxon>
        <taxon>Betaproteobacteria</taxon>
        <taxon>Neisseriales</taxon>
        <taxon>Chitinibacteraceae</taxon>
        <taxon>Silvimonas</taxon>
    </lineage>
</organism>
<dbReference type="Gene3D" id="1.10.357.10">
    <property type="entry name" value="Tetracycline Repressor, domain 2"/>
    <property type="match status" value="1"/>
</dbReference>
<dbReference type="InterPro" id="IPR001647">
    <property type="entry name" value="HTH_TetR"/>
</dbReference>
<protein>
    <submittedName>
        <fullName evidence="7">TetR family transcriptional regulator</fullName>
    </submittedName>
</protein>
<comment type="caution">
    <text evidence="7">The sequence shown here is derived from an EMBL/GenBank/DDBJ whole genome shotgun (WGS) entry which is preliminary data.</text>
</comment>
<evidence type="ECO:0000256" key="5">
    <source>
        <dbReference type="PROSITE-ProRule" id="PRU00335"/>
    </source>
</evidence>
<dbReference type="InterPro" id="IPR009057">
    <property type="entry name" value="Homeodomain-like_sf"/>
</dbReference>
<dbReference type="InterPro" id="IPR050624">
    <property type="entry name" value="HTH-type_Tx_Regulator"/>
</dbReference>
<dbReference type="PRINTS" id="PR00455">
    <property type="entry name" value="HTHTETR"/>
</dbReference>
<dbReference type="Pfam" id="PF00440">
    <property type="entry name" value="TetR_N"/>
    <property type="match status" value="1"/>
</dbReference>
<sequence>MPRNREVVRRLLQQAALALYDKQGYEQTTTAEIAAQAGVTERTFFRHFADKREVLFGGEELLIGMLVNAIQNAPAHLGLLDTLLVAFKAAEPVFIENQPLYEPLRRIVSSSPALQERHLAKVQAMTVALTMALRERGATEHMASLAAQMGMSAISHAILAWHKERAGTPNEHLEKVFQDMRALSTN</sequence>
<dbReference type="InterPro" id="IPR023772">
    <property type="entry name" value="DNA-bd_HTH_TetR-type_CS"/>
</dbReference>
<reference evidence="8" key="1">
    <citation type="journal article" date="2019" name="Int. J. Syst. Evol. Microbiol.">
        <title>The Global Catalogue of Microorganisms (GCM) 10K type strain sequencing project: providing services to taxonomists for standard genome sequencing and annotation.</title>
        <authorList>
            <consortium name="The Broad Institute Genomics Platform"/>
            <consortium name="The Broad Institute Genome Sequencing Center for Infectious Disease"/>
            <person name="Wu L."/>
            <person name="Ma J."/>
        </authorList>
    </citation>
    <scope>NUCLEOTIDE SEQUENCE [LARGE SCALE GENOMIC DNA]</scope>
    <source>
        <strain evidence="8">CGMCC 1.8860</strain>
    </source>
</reference>
<dbReference type="SUPFAM" id="SSF46689">
    <property type="entry name" value="Homeodomain-like"/>
    <property type="match status" value="1"/>
</dbReference>
<proteinExistence type="predicted"/>
<dbReference type="PANTHER" id="PTHR43479">
    <property type="entry name" value="ACREF/ENVCD OPERON REPRESSOR-RELATED"/>
    <property type="match status" value="1"/>
</dbReference>
<dbReference type="EMBL" id="BMLY01000004">
    <property type="protein sequence ID" value="GGP26825.1"/>
    <property type="molecule type" value="Genomic_DNA"/>
</dbReference>
<keyword evidence="2" id="KW-0805">Transcription regulation</keyword>